<name>A0ACC2SI99_9FUNG</name>
<accession>A0ACC2SI99</accession>
<sequence>MSTVKNSEMTPTKQKHPPSLLSYLVTKSKSIYKSKSDAIKKAMKAAELRMSQGLPLDDSCSINYLFSEIESQEREKQNSKLDPVKSVDPSANMRPDSTPDNKKKDDSYSFMTISVSTIQHHPNTHGISHHKGYTIIQTAFKEHKNNINFDDEHTSLHQPDKISVETKTKNRPSDSCSRSRTSEKHQPQEHKFKEASLKRPVGCRKSKEKHQEFSGAIKSRPRASVKYKPQKASLERPVESGKETDAYQEFSSAVEPKAHDRYQKPAKSRPRTVNLQPEPLEDVSKESQSKDFQLNDYKPLPNFFLHTCSVLLSGKIFEGDGDSVHTANYLKNLPILPNFDFQVNQECLKREFL</sequence>
<comment type="caution">
    <text evidence="1">The sequence shown here is derived from an EMBL/GenBank/DDBJ whole genome shotgun (WGS) entry which is preliminary data.</text>
</comment>
<organism evidence="1 2">
    <name type="scientific">Entomophthora muscae</name>
    <dbReference type="NCBI Taxonomy" id="34485"/>
    <lineage>
        <taxon>Eukaryota</taxon>
        <taxon>Fungi</taxon>
        <taxon>Fungi incertae sedis</taxon>
        <taxon>Zoopagomycota</taxon>
        <taxon>Entomophthoromycotina</taxon>
        <taxon>Entomophthoromycetes</taxon>
        <taxon>Entomophthorales</taxon>
        <taxon>Entomophthoraceae</taxon>
        <taxon>Entomophthora</taxon>
    </lineage>
</organism>
<dbReference type="EMBL" id="QTSX02005035">
    <property type="protein sequence ID" value="KAJ9061892.1"/>
    <property type="molecule type" value="Genomic_DNA"/>
</dbReference>
<gene>
    <name evidence="1" type="ORF">DSO57_1016129</name>
</gene>
<protein>
    <submittedName>
        <fullName evidence="1">Uncharacterized protein</fullName>
    </submittedName>
</protein>
<dbReference type="Proteomes" id="UP001165960">
    <property type="component" value="Unassembled WGS sequence"/>
</dbReference>
<evidence type="ECO:0000313" key="2">
    <source>
        <dbReference type="Proteomes" id="UP001165960"/>
    </source>
</evidence>
<evidence type="ECO:0000313" key="1">
    <source>
        <dbReference type="EMBL" id="KAJ9061892.1"/>
    </source>
</evidence>
<reference evidence="1" key="1">
    <citation type="submission" date="2022-04" db="EMBL/GenBank/DDBJ databases">
        <title>Genome of the entomopathogenic fungus Entomophthora muscae.</title>
        <authorList>
            <person name="Elya C."/>
            <person name="Lovett B.R."/>
            <person name="Lee E."/>
            <person name="Macias A.M."/>
            <person name="Hajek A.E."/>
            <person name="De Bivort B.L."/>
            <person name="Kasson M.T."/>
            <person name="De Fine Licht H.H."/>
            <person name="Stajich J.E."/>
        </authorList>
    </citation>
    <scope>NUCLEOTIDE SEQUENCE</scope>
    <source>
        <strain evidence="1">Berkeley</strain>
    </source>
</reference>
<keyword evidence="2" id="KW-1185">Reference proteome</keyword>
<proteinExistence type="predicted"/>